<keyword evidence="6" id="KW-0802">TPR repeat</keyword>
<dbReference type="FunFam" id="3.30.565.10:FF:000010">
    <property type="entry name" value="Sensor histidine kinase RcsC"/>
    <property type="match status" value="1"/>
</dbReference>
<dbReference type="InterPro" id="IPR003661">
    <property type="entry name" value="HisK_dim/P_dom"/>
</dbReference>
<protein>
    <recommendedName>
        <fullName evidence="2">histidine kinase</fullName>
        <ecNumber evidence="2">2.7.13.3</ecNumber>
    </recommendedName>
</protein>
<dbReference type="PRINTS" id="PR00344">
    <property type="entry name" value="BCTRLSENSOR"/>
</dbReference>
<dbReference type="SUPFAM" id="SSF48452">
    <property type="entry name" value="TPR-like"/>
    <property type="match status" value="1"/>
</dbReference>
<feature type="repeat" description="TPR" evidence="6">
    <location>
        <begin position="72"/>
        <end position="105"/>
    </location>
</feature>
<evidence type="ECO:0000256" key="2">
    <source>
        <dbReference type="ARBA" id="ARBA00012438"/>
    </source>
</evidence>
<keyword evidence="12" id="KW-1185">Reference proteome</keyword>
<dbReference type="Pfam" id="PF00072">
    <property type="entry name" value="Response_reg"/>
    <property type="match status" value="1"/>
</dbReference>
<keyword evidence="3 5" id="KW-0597">Phosphoprotein</keyword>
<gene>
    <name evidence="11" type="ORF">GOQ30_03215</name>
</gene>
<evidence type="ECO:0000256" key="5">
    <source>
        <dbReference type="PROSITE-ProRule" id="PRU00169"/>
    </source>
</evidence>
<dbReference type="InterPro" id="IPR004358">
    <property type="entry name" value="Sig_transdc_His_kin-like_C"/>
</dbReference>
<keyword evidence="7" id="KW-0175">Coiled coil</keyword>
<evidence type="ECO:0000313" key="11">
    <source>
        <dbReference type="EMBL" id="MVO08174.1"/>
    </source>
</evidence>
<evidence type="ECO:0000256" key="3">
    <source>
        <dbReference type="ARBA" id="ARBA00022553"/>
    </source>
</evidence>
<evidence type="ECO:0000259" key="10">
    <source>
        <dbReference type="PROSITE" id="PS50110"/>
    </source>
</evidence>
<dbReference type="Gene3D" id="1.10.287.130">
    <property type="match status" value="1"/>
</dbReference>
<feature type="domain" description="Response regulatory" evidence="10">
    <location>
        <begin position="616"/>
        <end position="730"/>
    </location>
</feature>
<evidence type="ECO:0000256" key="8">
    <source>
        <dbReference type="SAM" id="Phobius"/>
    </source>
</evidence>
<sequence length="738" mass="85624">MNHLFQTLLVILCFVFCQVSNSQSQNTNAKAIQKYLRESGKYLHSDRPELSLQNAKKALSLAIKSNDEASIAKAYNFIGLNFVEIYDYDKAIDYYNKALIHAENTDNDTIKSWLYNNLGNVYSYNKDDDETGIKYYLQSLEYAKRVDIIEFAYNKLNLVNTYFEDKKFEEGKIHLNEVRPHIDSLKNEHEAQFFYYSLSGDYEEYKGNLAIAEHNLLKALSICQAKHKNFNPLHEIGMNESISLFYYRRKQFDKAYKYLLTTDSLRKVDYENQRNEKVKGLIKQIESEEVTKDLIRMEADKRMQDQRLLNSKILIILIGVIFLTTLIILYSQLKLNKIRRKSNEELKEANEKLKIAKEKAEEASIVKSQFVSTISHELRTPLYGVIGITDIIEVEHQELENSPHLKALKFSANYLLSLVNDILKVYKFEENKVVLENNLFNLEDKLETIKDSLDNIALKYNNDILIKVDKRIPEYIIGDSIRLSQIILNLVSNSLKFTHDGKVTISADLEKTDQESVYIKFKVKDTGAGIPKEYQDKVFDKFVQIDRKEDDYQGTGLGLTIVKKLIELFKGDIQLESEINKGTTVTFTIPFESGENKVNEFVNNIEVDLSLPKTYKILIVEDNKINQIVTKKLLENHKFQCEIADDGFYALELLEKYQFDAVLMDINMPKINGFETTKLIRQKGYTIPIIAVTAFEKEEVQEKAKLSGIDDIIAKPFDTRKLFQMIRFHINLKEKEQA</sequence>
<dbReference type="SMART" id="SM00448">
    <property type="entry name" value="REC"/>
    <property type="match status" value="1"/>
</dbReference>
<evidence type="ECO:0000259" key="9">
    <source>
        <dbReference type="PROSITE" id="PS50109"/>
    </source>
</evidence>
<dbReference type="PANTHER" id="PTHR45339">
    <property type="entry name" value="HYBRID SIGNAL TRANSDUCTION HISTIDINE KINASE J"/>
    <property type="match status" value="1"/>
</dbReference>
<dbReference type="InterPro" id="IPR011990">
    <property type="entry name" value="TPR-like_helical_dom_sf"/>
</dbReference>
<dbReference type="Gene3D" id="1.25.40.10">
    <property type="entry name" value="Tetratricopeptide repeat domain"/>
    <property type="match status" value="1"/>
</dbReference>
<dbReference type="OrthoDB" id="4457677at2"/>
<dbReference type="CDD" id="cd16922">
    <property type="entry name" value="HATPase_EvgS-ArcB-TorS-like"/>
    <property type="match status" value="1"/>
</dbReference>
<dbReference type="PROSITE" id="PS50110">
    <property type="entry name" value="RESPONSE_REGULATORY"/>
    <property type="match status" value="1"/>
</dbReference>
<keyword evidence="8" id="KW-0812">Transmembrane</keyword>
<dbReference type="InterPro" id="IPR011006">
    <property type="entry name" value="CheY-like_superfamily"/>
</dbReference>
<dbReference type="CDD" id="cd00082">
    <property type="entry name" value="HisKA"/>
    <property type="match status" value="1"/>
</dbReference>
<dbReference type="PROSITE" id="PS50109">
    <property type="entry name" value="HIS_KIN"/>
    <property type="match status" value="1"/>
</dbReference>
<dbReference type="EC" id="2.7.13.3" evidence="2"/>
<dbReference type="InterPro" id="IPR005467">
    <property type="entry name" value="His_kinase_dom"/>
</dbReference>
<dbReference type="InterPro" id="IPR019734">
    <property type="entry name" value="TPR_rpt"/>
</dbReference>
<dbReference type="RefSeq" id="WP_140996573.1">
    <property type="nucleotide sequence ID" value="NZ_VDCZ01000002.1"/>
</dbReference>
<dbReference type="Gene3D" id="3.30.565.10">
    <property type="entry name" value="Histidine kinase-like ATPase, C-terminal domain"/>
    <property type="match status" value="1"/>
</dbReference>
<organism evidence="11 12">
    <name type="scientific">Flavobacterium profundi</name>
    <dbReference type="NCBI Taxonomy" id="1774945"/>
    <lineage>
        <taxon>Bacteria</taxon>
        <taxon>Pseudomonadati</taxon>
        <taxon>Bacteroidota</taxon>
        <taxon>Flavobacteriia</taxon>
        <taxon>Flavobacteriales</taxon>
        <taxon>Flavobacteriaceae</taxon>
        <taxon>Flavobacterium</taxon>
    </lineage>
</organism>
<dbReference type="InterPro" id="IPR036097">
    <property type="entry name" value="HisK_dim/P_sf"/>
</dbReference>
<dbReference type="InterPro" id="IPR036890">
    <property type="entry name" value="HATPase_C_sf"/>
</dbReference>
<name>A0A6I4IEZ7_9FLAO</name>
<evidence type="ECO:0000256" key="4">
    <source>
        <dbReference type="ARBA" id="ARBA00023012"/>
    </source>
</evidence>
<dbReference type="Pfam" id="PF00512">
    <property type="entry name" value="HisKA"/>
    <property type="match status" value="1"/>
</dbReference>
<dbReference type="GO" id="GO:0000155">
    <property type="term" value="F:phosphorelay sensor kinase activity"/>
    <property type="evidence" value="ECO:0007669"/>
    <property type="project" value="InterPro"/>
</dbReference>
<dbReference type="SMART" id="SM00028">
    <property type="entry name" value="TPR"/>
    <property type="match status" value="2"/>
</dbReference>
<dbReference type="SUPFAM" id="SSF52172">
    <property type="entry name" value="CheY-like"/>
    <property type="match status" value="1"/>
</dbReference>
<evidence type="ECO:0000256" key="1">
    <source>
        <dbReference type="ARBA" id="ARBA00000085"/>
    </source>
</evidence>
<feature type="transmembrane region" description="Helical" evidence="8">
    <location>
        <begin position="313"/>
        <end position="333"/>
    </location>
</feature>
<dbReference type="SUPFAM" id="SSF47384">
    <property type="entry name" value="Homodimeric domain of signal transducing histidine kinase"/>
    <property type="match status" value="1"/>
</dbReference>
<dbReference type="Proteomes" id="UP000431264">
    <property type="component" value="Unassembled WGS sequence"/>
</dbReference>
<dbReference type="Pfam" id="PF02518">
    <property type="entry name" value="HATPase_c"/>
    <property type="match status" value="1"/>
</dbReference>
<dbReference type="PANTHER" id="PTHR45339:SF1">
    <property type="entry name" value="HYBRID SIGNAL TRANSDUCTION HISTIDINE KINASE J"/>
    <property type="match status" value="1"/>
</dbReference>
<keyword evidence="8" id="KW-0472">Membrane</keyword>
<evidence type="ECO:0000256" key="6">
    <source>
        <dbReference type="PROSITE-ProRule" id="PRU00339"/>
    </source>
</evidence>
<dbReference type="Gene3D" id="3.40.50.2300">
    <property type="match status" value="1"/>
</dbReference>
<comment type="catalytic activity">
    <reaction evidence="1">
        <text>ATP + protein L-histidine = ADP + protein N-phospho-L-histidine.</text>
        <dbReference type="EC" id="2.7.13.3"/>
    </reaction>
</comment>
<feature type="domain" description="Histidine kinase" evidence="9">
    <location>
        <begin position="373"/>
        <end position="593"/>
    </location>
</feature>
<evidence type="ECO:0000313" key="12">
    <source>
        <dbReference type="Proteomes" id="UP000431264"/>
    </source>
</evidence>
<evidence type="ECO:0000256" key="7">
    <source>
        <dbReference type="SAM" id="Coils"/>
    </source>
</evidence>
<dbReference type="AlphaFoldDB" id="A0A6I4IEZ7"/>
<dbReference type="PROSITE" id="PS50005">
    <property type="entry name" value="TPR"/>
    <property type="match status" value="1"/>
</dbReference>
<dbReference type="SUPFAM" id="SSF55874">
    <property type="entry name" value="ATPase domain of HSP90 chaperone/DNA topoisomerase II/histidine kinase"/>
    <property type="match status" value="1"/>
</dbReference>
<keyword evidence="4" id="KW-0902">Two-component regulatory system</keyword>
<dbReference type="SMART" id="SM00387">
    <property type="entry name" value="HATPase_c"/>
    <property type="match status" value="1"/>
</dbReference>
<proteinExistence type="predicted"/>
<reference evidence="12" key="1">
    <citation type="submission" date="2019-05" db="EMBL/GenBank/DDBJ databases">
        <title>Flavobacterium profundi sp. nov., isolated from a deep-sea seamount.</title>
        <authorList>
            <person name="Zhang D.-C."/>
        </authorList>
    </citation>
    <scope>NUCLEOTIDE SEQUENCE [LARGE SCALE GENOMIC DNA]</scope>
    <source>
        <strain evidence="12">TP390</strain>
    </source>
</reference>
<dbReference type="CDD" id="cd17546">
    <property type="entry name" value="REC_hyHK_CKI1_RcsC-like"/>
    <property type="match status" value="1"/>
</dbReference>
<dbReference type="EMBL" id="WQLW01000002">
    <property type="protein sequence ID" value="MVO08174.1"/>
    <property type="molecule type" value="Genomic_DNA"/>
</dbReference>
<feature type="coiled-coil region" evidence="7">
    <location>
        <begin position="332"/>
        <end position="366"/>
    </location>
</feature>
<feature type="modified residue" description="4-aspartylphosphate" evidence="5">
    <location>
        <position position="665"/>
    </location>
</feature>
<dbReference type="SMART" id="SM00388">
    <property type="entry name" value="HisKA"/>
    <property type="match status" value="1"/>
</dbReference>
<comment type="caution">
    <text evidence="11">The sequence shown here is derived from an EMBL/GenBank/DDBJ whole genome shotgun (WGS) entry which is preliminary data.</text>
</comment>
<keyword evidence="8" id="KW-1133">Transmembrane helix</keyword>
<dbReference type="InterPro" id="IPR001789">
    <property type="entry name" value="Sig_transdc_resp-reg_receiver"/>
</dbReference>
<accession>A0A6I4IEZ7</accession>
<dbReference type="InterPro" id="IPR003594">
    <property type="entry name" value="HATPase_dom"/>
</dbReference>